<comment type="similarity">
    <text evidence="2">Belongs to the shugoshin family.</text>
</comment>
<dbReference type="RefSeq" id="XP_025066286.1">
    <property type="nucleotide sequence ID" value="XM_025210501.1"/>
</dbReference>
<keyword evidence="6 9" id="KW-0175">Coiled coil</keyword>
<dbReference type="InterPro" id="IPR038889">
    <property type="entry name" value="Shugoshin1/2"/>
</dbReference>
<evidence type="ECO:0000256" key="6">
    <source>
        <dbReference type="ARBA" id="ARBA00023054"/>
    </source>
</evidence>
<keyword evidence="3" id="KW-0158">Chromosome</keyword>
<proteinExistence type="inferred from homology"/>
<dbReference type="AlphaFoldDB" id="A0A3Q0H2N2"/>
<evidence type="ECO:0000313" key="13">
    <source>
        <dbReference type="RefSeq" id="XP_025066286.1"/>
    </source>
</evidence>
<accession>A0A3Q0H2N2</accession>
<protein>
    <submittedName>
        <fullName evidence="13 14">Shugoshin 1 isoform X1</fullName>
    </submittedName>
</protein>
<dbReference type="PANTHER" id="PTHR21577:SF3">
    <property type="entry name" value="SHUGOSHIN 1-RELATED"/>
    <property type="match status" value="1"/>
</dbReference>
<dbReference type="RefSeq" id="XP_025066288.1">
    <property type="nucleotide sequence ID" value="XM_025210503.1"/>
</dbReference>
<evidence type="ECO:0000313" key="14">
    <source>
        <dbReference type="RefSeq" id="XP_025066287.1"/>
    </source>
</evidence>
<dbReference type="PANTHER" id="PTHR21577">
    <property type="entry name" value="SHUGOSHIN"/>
    <property type="match status" value="1"/>
</dbReference>
<evidence type="ECO:0000256" key="9">
    <source>
        <dbReference type="SAM" id="Coils"/>
    </source>
</evidence>
<gene>
    <name evidence="13 14 15 16" type="primary">SGO1</name>
</gene>
<dbReference type="RefSeq" id="XP_025066287.1">
    <property type="nucleotide sequence ID" value="XM_025210502.1"/>
</dbReference>
<dbReference type="GO" id="GO:0005634">
    <property type="term" value="C:nucleus"/>
    <property type="evidence" value="ECO:0007669"/>
    <property type="project" value="InterPro"/>
</dbReference>
<sequence length="688" mass="77870">MAGKECLKKSFKDSLEDIKERMKEKRNQKWMKLGKANPILSTKQKGASKDVGMFRFQARPLAWLMSCLNLLCFAASSSAQLKSIQENNRALALALQEEKNKLKEAQEVILQLKKEYQYLKLQLFDLERKMRLQQAKEPAETKLSALSKIISEVAQKLLDTADLLRPAQDLCFTALNKRMCSSAHEDNSSILRQEDSLRLPQRVLVADTSTECEMLGNGTENDTDTNDAYFVPYLSQALTKMATDTGQTSDFHLDKLEKSKLDNVPSTKDNMEVGNMLPKNVSTRHRYSKLKTQNDRCIHNVDHSEMPDLTREFYKQDDTGLQGSLEEGNIETIEPNPSQLNKNKINLQTVVDQANKLTDMNCSVVEPKRKQTQLKSRKDCRTRKERGKLEGTKNQNSRTKSKKKQNQGEQNSSKEKLDSSANSRDAYDFLLEESVHITPFLQNKVNNRNNDVKDRKDLSEDEIDSSELNDSDVDSKDSPFVPYQSKSKYKKNLEDSNDTIPIPTRAQSKRLLVLNQQKYSSEEETESTRKKKSIEKTRIPADWDPPGHAQPQRPLSPRSQRSNIKVVAGKTPGGEVTPAVVPAQSSEGARLSLSDVTNISSFHDKKNSMSQPVLNIEERTGAPNCKRRCTVSVNYKEPSISGKLRRGDPFTDACFLNSPIFKQKKSDGKSSTKKKSLSKYNEVFVGCH</sequence>
<dbReference type="GO" id="GO:0000775">
    <property type="term" value="C:chromosome, centromeric region"/>
    <property type="evidence" value="ECO:0007669"/>
    <property type="project" value="UniProtKB-SubCell"/>
</dbReference>
<dbReference type="STRING" id="38654.A0A3Q0H2N2"/>
<keyword evidence="8" id="KW-0137">Centromere</keyword>
<evidence type="ECO:0000256" key="5">
    <source>
        <dbReference type="ARBA" id="ARBA00022829"/>
    </source>
</evidence>
<dbReference type="Gene3D" id="1.20.5.730">
    <property type="entry name" value="Single helix bin"/>
    <property type="match status" value="1"/>
</dbReference>
<dbReference type="GO" id="GO:0051301">
    <property type="term" value="P:cell division"/>
    <property type="evidence" value="ECO:0007669"/>
    <property type="project" value="UniProtKB-KW"/>
</dbReference>
<comment type="subcellular location">
    <subcellularLocation>
        <location evidence="1">Chromosome</location>
        <location evidence="1">Centromere</location>
    </subcellularLocation>
</comment>
<name>A0A3Q0H2N2_ALLSI</name>
<evidence type="ECO:0000313" key="15">
    <source>
        <dbReference type="RefSeq" id="XP_025066288.1"/>
    </source>
</evidence>
<dbReference type="Proteomes" id="UP000189705">
    <property type="component" value="Unplaced"/>
</dbReference>
<evidence type="ECO:0000256" key="1">
    <source>
        <dbReference type="ARBA" id="ARBA00004584"/>
    </source>
</evidence>
<dbReference type="InterPro" id="IPR011515">
    <property type="entry name" value="Shugoshin_C"/>
</dbReference>
<evidence type="ECO:0000256" key="4">
    <source>
        <dbReference type="ARBA" id="ARBA00022618"/>
    </source>
</evidence>
<keyword evidence="7" id="KW-0131">Cell cycle</keyword>
<keyword evidence="12" id="KW-1185">Reference proteome</keyword>
<dbReference type="GeneID" id="102387610"/>
<evidence type="ECO:0000313" key="16">
    <source>
        <dbReference type="RefSeq" id="XP_025066289.1"/>
    </source>
</evidence>
<feature type="region of interest" description="Disordered" evidence="10">
    <location>
        <begin position="447"/>
        <end position="561"/>
    </location>
</feature>
<feature type="domain" description="Shugoshin C-terminal" evidence="11">
    <location>
        <begin position="626"/>
        <end position="646"/>
    </location>
</feature>
<evidence type="ECO:0000256" key="8">
    <source>
        <dbReference type="ARBA" id="ARBA00023328"/>
    </source>
</evidence>
<dbReference type="Pfam" id="PF07557">
    <property type="entry name" value="Shugoshin_C"/>
    <property type="match status" value="1"/>
</dbReference>
<feature type="compositionally biased region" description="Acidic residues" evidence="10">
    <location>
        <begin position="459"/>
        <end position="472"/>
    </location>
</feature>
<dbReference type="GO" id="GO:0045132">
    <property type="term" value="P:meiotic chromosome segregation"/>
    <property type="evidence" value="ECO:0007669"/>
    <property type="project" value="InterPro"/>
</dbReference>
<keyword evidence="4" id="KW-0132">Cell division</keyword>
<evidence type="ECO:0000256" key="7">
    <source>
        <dbReference type="ARBA" id="ARBA00023306"/>
    </source>
</evidence>
<evidence type="ECO:0000256" key="10">
    <source>
        <dbReference type="SAM" id="MobiDB-lite"/>
    </source>
</evidence>
<organism evidence="12 16">
    <name type="scientific">Alligator sinensis</name>
    <name type="common">Chinese alligator</name>
    <dbReference type="NCBI Taxonomy" id="38654"/>
    <lineage>
        <taxon>Eukaryota</taxon>
        <taxon>Metazoa</taxon>
        <taxon>Chordata</taxon>
        <taxon>Craniata</taxon>
        <taxon>Vertebrata</taxon>
        <taxon>Euteleostomi</taxon>
        <taxon>Archelosauria</taxon>
        <taxon>Archosauria</taxon>
        <taxon>Crocodylia</taxon>
        <taxon>Alligatoridae</taxon>
        <taxon>Alligatorinae</taxon>
        <taxon>Alligator</taxon>
    </lineage>
</organism>
<feature type="region of interest" description="Disordered" evidence="10">
    <location>
        <begin position="368"/>
        <end position="421"/>
    </location>
</feature>
<dbReference type="RefSeq" id="XP_025066289.1">
    <property type="nucleotide sequence ID" value="XM_025210504.1"/>
</dbReference>
<evidence type="ECO:0000256" key="2">
    <source>
        <dbReference type="ARBA" id="ARBA00010845"/>
    </source>
</evidence>
<reference evidence="13 14" key="1">
    <citation type="submission" date="2025-04" db="UniProtKB">
        <authorList>
            <consortium name="RefSeq"/>
        </authorList>
    </citation>
    <scope>IDENTIFICATION</scope>
</reference>
<evidence type="ECO:0000256" key="3">
    <source>
        <dbReference type="ARBA" id="ARBA00022454"/>
    </source>
</evidence>
<evidence type="ECO:0000259" key="11">
    <source>
        <dbReference type="Pfam" id="PF07557"/>
    </source>
</evidence>
<dbReference type="CTD" id="151648"/>
<keyword evidence="5" id="KW-0159">Chromosome partition</keyword>
<feature type="coiled-coil region" evidence="9">
    <location>
        <begin position="81"/>
        <end position="129"/>
    </location>
</feature>
<evidence type="ECO:0000313" key="12">
    <source>
        <dbReference type="Proteomes" id="UP000189705"/>
    </source>
</evidence>